<dbReference type="PANTHER" id="PTHR30341">
    <property type="entry name" value="SODIUM ION/PROTON ANTIPORTER NHAA-RELATED"/>
    <property type="match status" value="1"/>
</dbReference>
<comment type="similarity">
    <text evidence="11">Belongs to the NhaA Na(+)/H(+) (TC 2.A.33) antiporter family.</text>
</comment>
<feature type="transmembrane region" description="Helical" evidence="11">
    <location>
        <begin position="321"/>
        <end position="341"/>
    </location>
</feature>
<dbReference type="PANTHER" id="PTHR30341:SF0">
    <property type="entry name" value="NA(+)_H(+) ANTIPORTER NHAA"/>
    <property type="match status" value="1"/>
</dbReference>
<evidence type="ECO:0000256" key="7">
    <source>
        <dbReference type="ARBA" id="ARBA00023053"/>
    </source>
</evidence>
<feature type="transmembrane region" description="Helical" evidence="11">
    <location>
        <begin position="212"/>
        <end position="232"/>
    </location>
</feature>
<evidence type="ECO:0000256" key="4">
    <source>
        <dbReference type="ARBA" id="ARBA00022475"/>
    </source>
</evidence>
<sequence>MATSTRVWTVGVAAVVRRISEGGQLPRTDRTLSLDYRIRSVLATETRGAAALLAATVLALIWANIPGAGYEALWHTKVTVGVGGARLSEDLRHWVNDGLMVFFFFLAGLEIRREFSFGALRDRRAAMAPMVAAVGGMVLPAVIFATVTAGSPAQSAWGMAMATDIAFALGVLALIGPRCPANVRVFLLTLAIVDDIGAILVIAVVYTDALHLVPLLVAAVTFGVVLALRAAGIWRATPYFIAGLVLWVATYESGLHPTIVGVVLGLLTPTFLPRTGDLDRLDRLVGGMRNRPGPEKARLLAIAAHASVSSNDRLQYLLRPWSSFVIVPLFALANAGVALNLDLLSRAVRSPVTLGVFAGLVVGKALGIWGATALVVRTGFGRLPAGVAMPQIRSVGAVAGIGFTVSLFVAELALPDDAVRDEAKVGILAAAVAAVLLGVAAVPTARPATRPGARHVVAACHRWPRRAQPRAGRRGCRAGAVRRLPVPVLPPGNGRSGRAHRPARAPSALRVASPAARRDSPLRAAGRPRRRSSRPSGCLLGDAPASPRR</sequence>
<evidence type="ECO:0000256" key="9">
    <source>
        <dbReference type="ARBA" id="ARBA00023136"/>
    </source>
</evidence>
<dbReference type="NCBIfam" id="TIGR00773">
    <property type="entry name" value="NhaA"/>
    <property type="match status" value="1"/>
</dbReference>
<dbReference type="Gene3D" id="1.20.1530.10">
    <property type="entry name" value="Na+/H+ antiporter like domain"/>
    <property type="match status" value="1"/>
</dbReference>
<evidence type="ECO:0000256" key="11">
    <source>
        <dbReference type="HAMAP-Rule" id="MF_01844"/>
    </source>
</evidence>
<feature type="transmembrane region" description="Helical" evidence="11">
    <location>
        <begin position="91"/>
        <end position="109"/>
    </location>
</feature>
<dbReference type="HAMAP" id="MF_01844">
    <property type="entry name" value="NhaA"/>
    <property type="match status" value="1"/>
</dbReference>
<keyword evidence="14" id="KW-1185">Reference proteome</keyword>
<reference evidence="13" key="1">
    <citation type="submission" date="2021-01" db="EMBL/GenBank/DDBJ databases">
        <title>Whole genome shotgun sequence of Virgisporangium ochraceum NBRC 16418.</title>
        <authorList>
            <person name="Komaki H."/>
            <person name="Tamura T."/>
        </authorList>
    </citation>
    <scope>NUCLEOTIDE SEQUENCE</scope>
    <source>
        <strain evidence="13">NBRC 16418</strain>
    </source>
</reference>
<evidence type="ECO:0000256" key="5">
    <source>
        <dbReference type="ARBA" id="ARBA00022692"/>
    </source>
</evidence>
<dbReference type="EMBL" id="BOPH01000158">
    <property type="protein sequence ID" value="GIJ75448.1"/>
    <property type="molecule type" value="Genomic_DNA"/>
</dbReference>
<comment type="caution">
    <text evidence="13">The sequence shown here is derived from an EMBL/GenBank/DDBJ whole genome shotgun (WGS) entry which is preliminary data.</text>
</comment>
<evidence type="ECO:0000256" key="10">
    <source>
        <dbReference type="ARBA" id="ARBA00023201"/>
    </source>
</evidence>
<dbReference type="GO" id="GO:0006885">
    <property type="term" value="P:regulation of pH"/>
    <property type="evidence" value="ECO:0007669"/>
    <property type="project" value="UniProtKB-UniRule"/>
</dbReference>
<keyword evidence="4 11" id="KW-1003">Cell membrane</keyword>
<evidence type="ECO:0000313" key="13">
    <source>
        <dbReference type="EMBL" id="GIJ75448.1"/>
    </source>
</evidence>
<comment type="subcellular location">
    <subcellularLocation>
        <location evidence="1">Cell inner membrane</location>
        <topology evidence="1">Multi-pass membrane protein</topology>
    </subcellularLocation>
    <subcellularLocation>
        <location evidence="11">Cell membrane</location>
        <topology evidence="11">Multi-pass membrane protein</topology>
    </subcellularLocation>
</comment>
<keyword evidence="6 11" id="KW-1133">Transmembrane helix</keyword>
<keyword evidence="9 11" id="KW-0472">Membrane</keyword>
<name>A0A8J4EI69_9ACTN</name>
<comment type="function">
    <text evidence="11">Na(+)/H(+) antiporter that extrudes sodium in exchange for external protons.</text>
</comment>
<dbReference type="GO" id="GO:0005886">
    <property type="term" value="C:plasma membrane"/>
    <property type="evidence" value="ECO:0007669"/>
    <property type="project" value="UniProtKB-SubCell"/>
</dbReference>
<feature type="transmembrane region" description="Helical" evidence="11">
    <location>
        <begin position="187"/>
        <end position="206"/>
    </location>
</feature>
<evidence type="ECO:0000256" key="3">
    <source>
        <dbReference type="ARBA" id="ARBA00022449"/>
    </source>
</evidence>
<keyword evidence="8 11" id="KW-0406">Ion transport</keyword>
<feature type="transmembrane region" description="Helical" evidence="11">
    <location>
        <begin position="244"/>
        <end position="267"/>
    </location>
</feature>
<feature type="transmembrane region" description="Helical" evidence="11">
    <location>
        <begin position="156"/>
        <end position="175"/>
    </location>
</feature>
<feature type="transmembrane region" description="Helical" evidence="11">
    <location>
        <begin position="130"/>
        <end position="150"/>
    </location>
</feature>
<dbReference type="AlphaFoldDB" id="A0A8J4EI69"/>
<feature type="transmembrane region" description="Helical" evidence="11">
    <location>
        <begin position="48"/>
        <end position="65"/>
    </location>
</feature>
<organism evidence="13 14">
    <name type="scientific">Virgisporangium ochraceum</name>
    <dbReference type="NCBI Taxonomy" id="65505"/>
    <lineage>
        <taxon>Bacteria</taxon>
        <taxon>Bacillati</taxon>
        <taxon>Actinomycetota</taxon>
        <taxon>Actinomycetes</taxon>
        <taxon>Micromonosporales</taxon>
        <taxon>Micromonosporaceae</taxon>
        <taxon>Virgisporangium</taxon>
    </lineage>
</organism>
<dbReference type="Proteomes" id="UP000635606">
    <property type="component" value="Unassembled WGS sequence"/>
</dbReference>
<evidence type="ECO:0000256" key="1">
    <source>
        <dbReference type="ARBA" id="ARBA00004429"/>
    </source>
</evidence>
<feature type="region of interest" description="Disordered" evidence="12">
    <location>
        <begin position="484"/>
        <end position="549"/>
    </location>
</feature>
<evidence type="ECO:0000256" key="2">
    <source>
        <dbReference type="ARBA" id="ARBA00022448"/>
    </source>
</evidence>
<keyword evidence="2 11" id="KW-0813">Transport</keyword>
<gene>
    <name evidence="11" type="primary">nhaA</name>
    <name evidence="13" type="ORF">Voc01_103650</name>
</gene>
<comment type="catalytic activity">
    <reaction evidence="11">
        <text>Na(+)(in) + 2 H(+)(out) = Na(+)(out) + 2 H(+)(in)</text>
        <dbReference type="Rhea" id="RHEA:29251"/>
        <dbReference type="ChEBI" id="CHEBI:15378"/>
        <dbReference type="ChEBI" id="CHEBI:29101"/>
    </reaction>
</comment>
<feature type="transmembrane region" description="Helical" evidence="11">
    <location>
        <begin position="426"/>
        <end position="445"/>
    </location>
</feature>
<dbReference type="InterPro" id="IPR023171">
    <property type="entry name" value="Na/H_antiporter_dom_sf"/>
</dbReference>
<keyword evidence="10 11" id="KW-0739">Sodium transport</keyword>
<keyword evidence="3 11" id="KW-0050">Antiport</keyword>
<evidence type="ECO:0000256" key="8">
    <source>
        <dbReference type="ARBA" id="ARBA00023065"/>
    </source>
</evidence>
<evidence type="ECO:0000256" key="6">
    <source>
        <dbReference type="ARBA" id="ARBA00022989"/>
    </source>
</evidence>
<evidence type="ECO:0000313" key="14">
    <source>
        <dbReference type="Proteomes" id="UP000635606"/>
    </source>
</evidence>
<feature type="transmembrane region" description="Helical" evidence="11">
    <location>
        <begin position="353"/>
        <end position="375"/>
    </location>
</feature>
<keyword evidence="5 11" id="KW-0812">Transmembrane</keyword>
<dbReference type="Pfam" id="PF06965">
    <property type="entry name" value="Na_H_antiport_1"/>
    <property type="match status" value="1"/>
</dbReference>
<dbReference type="GO" id="GO:0015385">
    <property type="term" value="F:sodium:proton antiporter activity"/>
    <property type="evidence" value="ECO:0007669"/>
    <property type="project" value="UniProtKB-UniRule"/>
</dbReference>
<accession>A0A8J4EI69</accession>
<evidence type="ECO:0000256" key="12">
    <source>
        <dbReference type="SAM" id="MobiDB-lite"/>
    </source>
</evidence>
<protein>
    <recommendedName>
        <fullName evidence="11">Na(+)/H(+) antiporter NhaA</fullName>
    </recommendedName>
    <alternativeName>
        <fullName evidence="11">Sodium/proton antiporter NhaA</fullName>
    </alternativeName>
</protein>
<dbReference type="InterPro" id="IPR004670">
    <property type="entry name" value="NhaA"/>
</dbReference>
<keyword evidence="7 11" id="KW-0915">Sodium</keyword>
<proteinExistence type="inferred from homology"/>
<feature type="transmembrane region" description="Helical" evidence="11">
    <location>
        <begin position="395"/>
        <end position="414"/>
    </location>
</feature>